<feature type="domain" description="DEK-C" evidence="11">
    <location>
        <begin position="178"/>
        <end position="233"/>
    </location>
</feature>
<protein>
    <recommendedName>
        <fullName evidence="3">protein-serine/threonine phosphatase</fullName>
        <ecNumber evidence="3">3.1.3.16</ecNumber>
    </recommendedName>
</protein>
<dbReference type="AlphaFoldDB" id="B3S1X2"/>
<dbReference type="InterPro" id="IPR000340">
    <property type="entry name" value="Dual-sp_phosphatase_cat-dom"/>
</dbReference>
<proteinExistence type="inferred from homology"/>
<evidence type="ECO:0000313" key="13">
    <source>
        <dbReference type="Proteomes" id="UP000009022"/>
    </source>
</evidence>
<dbReference type="Pfam" id="PF00782">
    <property type="entry name" value="DSPc"/>
    <property type="match status" value="1"/>
</dbReference>
<dbReference type="CTD" id="6755704"/>
<evidence type="ECO:0000256" key="1">
    <source>
        <dbReference type="ARBA" id="ARBA00004245"/>
    </source>
</evidence>
<dbReference type="OMA" id="STICWHA"/>
<dbReference type="InterPro" id="IPR029021">
    <property type="entry name" value="Prot-tyrosine_phosphatase-like"/>
</dbReference>
<dbReference type="CDD" id="cd14513">
    <property type="entry name" value="DSP_slingshot"/>
    <property type="match status" value="1"/>
</dbReference>
<keyword evidence="5" id="KW-0378">Hydrolase</keyword>
<dbReference type="PROSITE" id="PS50056">
    <property type="entry name" value="TYR_PHOSPHATASE_2"/>
    <property type="match status" value="1"/>
</dbReference>
<dbReference type="GO" id="GO:0005856">
    <property type="term" value="C:cytoskeleton"/>
    <property type="evidence" value="ECO:0007669"/>
    <property type="project" value="UniProtKB-SubCell"/>
</dbReference>
<dbReference type="GeneID" id="6755704"/>
<keyword evidence="6" id="KW-0904">Protein phosphatase</keyword>
<dbReference type="FunFam" id="3.90.190.10:FF:000004">
    <property type="entry name" value="Protein phosphatase Slingshot homolog 2"/>
    <property type="match status" value="1"/>
</dbReference>
<dbReference type="Gene3D" id="3.90.190.10">
    <property type="entry name" value="Protein tyrosine phosphatase superfamily"/>
    <property type="match status" value="1"/>
</dbReference>
<dbReference type="STRING" id="10228.B3S1X2"/>
<dbReference type="InterPro" id="IPR014876">
    <property type="entry name" value="DEK_C"/>
</dbReference>
<evidence type="ECO:0000313" key="12">
    <source>
        <dbReference type="EMBL" id="EDV23266.1"/>
    </source>
</evidence>
<dbReference type="GO" id="GO:0030837">
    <property type="term" value="P:negative regulation of actin filament polymerization"/>
    <property type="evidence" value="ECO:0007669"/>
    <property type="project" value="InterPro"/>
</dbReference>
<accession>B3S1X2</accession>
<dbReference type="Proteomes" id="UP000009022">
    <property type="component" value="Unassembled WGS sequence"/>
</dbReference>
<feature type="non-terminal residue" evidence="12">
    <location>
        <position position="1"/>
    </location>
</feature>
<dbReference type="PhylomeDB" id="B3S1X2"/>
<dbReference type="RefSeq" id="XP_002114176.1">
    <property type="nucleotide sequence ID" value="XM_002114140.1"/>
</dbReference>
<dbReference type="PROSITE" id="PS51998">
    <property type="entry name" value="DEK_C"/>
    <property type="match status" value="1"/>
</dbReference>
<evidence type="ECO:0000259" key="9">
    <source>
        <dbReference type="PROSITE" id="PS50054"/>
    </source>
</evidence>
<dbReference type="eggNOG" id="KOG1716">
    <property type="taxonomic scope" value="Eukaryota"/>
</dbReference>
<dbReference type="FunCoup" id="B3S1X2">
    <property type="interactions" value="743"/>
</dbReference>
<feature type="domain" description="Tyrosine specific protein phosphatases" evidence="10">
    <location>
        <begin position="303"/>
        <end position="357"/>
    </location>
</feature>
<keyword evidence="13" id="KW-1185">Reference proteome</keyword>
<dbReference type="SUPFAM" id="SSF52799">
    <property type="entry name" value="(Phosphotyrosine protein) phosphatases II"/>
    <property type="match status" value="1"/>
</dbReference>
<evidence type="ECO:0000256" key="4">
    <source>
        <dbReference type="ARBA" id="ARBA00022490"/>
    </source>
</evidence>
<feature type="domain" description="Tyrosine-protein phosphatase" evidence="9">
    <location>
        <begin position="237"/>
        <end position="379"/>
    </location>
</feature>
<reference evidence="12 13" key="1">
    <citation type="journal article" date="2008" name="Nature">
        <title>The Trichoplax genome and the nature of placozoans.</title>
        <authorList>
            <person name="Srivastava M."/>
            <person name="Begovic E."/>
            <person name="Chapman J."/>
            <person name="Putnam N.H."/>
            <person name="Hellsten U."/>
            <person name="Kawashima T."/>
            <person name="Kuo A."/>
            <person name="Mitros T."/>
            <person name="Salamov A."/>
            <person name="Carpenter M.L."/>
            <person name="Signorovitch A.Y."/>
            <person name="Moreno M.A."/>
            <person name="Kamm K."/>
            <person name="Grimwood J."/>
            <person name="Schmutz J."/>
            <person name="Shapiro H."/>
            <person name="Grigoriev I.V."/>
            <person name="Buss L.W."/>
            <person name="Schierwater B."/>
            <person name="Dellaporta S.L."/>
            <person name="Rokhsar D.S."/>
        </authorList>
    </citation>
    <scope>NUCLEOTIDE SEQUENCE [LARGE SCALE GENOMIC DNA]</scope>
    <source>
        <strain evidence="12 13">Grell-BS-1999</strain>
    </source>
</reference>
<dbReference type="PROSITE" id="PS00383">
    <property type="entry name" value="TYR_PHOSPHATASE_1"/>
    <property type="match status" value="1"/>
</dbReference>
<comment type="catalytic activity">
    <reaction evidence="8">
        <text>O-phospho-L-threonyl-[protein] + H2O = L-threonyl-[protein] + phosphate</text>
        <dbReference type="Rhea" id="RHEA:47004"/>
        <dbReference type="Rhea" id="RHEA-COMP:11060"/>
        <dbReference type="Rhea" id="RHEA-COMP:11605"/>
        <dbReference type="ChEBI" id="CHEBI:15377"/>
        <dbReference type="ChEBI" id="CHEBI:30013"/>
        <dbReference type="ChEBI" id="CHEBI:43474"/>
        <dbReference type="ChEBI" id="CHEBI:61977"/>
        <dbReference type="EC" id="3.1.3.16"/>
    </reaction>
</comment>
<evidence type="ECO:0000256" key="6">
    <source>
        <dbReference type="ARBA" id="ARBA00022912"/>
    </source>
</evidence>
<dbReference type="OrthoDB" id="5779068at2759"/>
<dbReference type="PROSITE" id="PS50054">
    <property type="entry name" value="TYR_PHOSPHATASE_DUAL"/>
    <property type="match status" value="1"/>
</dbReference>
<keyword evidence="4" id="KW-0963">Cytoplasm</keyword>
<name>B3S1X2_TRIAD</name>
<evidence type="ECO:0000256" key="5">
    <source>
        <dbReference type="ARBA" id="ARBA00022801"/>
    </source>
</evidence>
<dbReference type="Pfam" id="PF23040">
    <property type="entry name" value="PH_SSH1-like_1st"/>
    <property type="match status" value="1"/>
</dbReference>
<dbReference type="SUPFAM" id="SSF109715">
    <property type="entry name" value="DEK C-terminal domain"/>
    <property type="match status" value="1"/>
</dbReference>
<dbReference type="EC" id="3.1.3.16" evidence="3"/>
<dbReference type="SMART" id="SM00195">
    <property type="entry name" value="DSPc"/>
    <property type="match status" value="1"/>
</dbReference>
<organism evidence="12 13">
    <name type="scientific">Trichoplax adhaerens</name>
    <name type="common">Trichoplax reptans</name>
    <dbReference type="NCBI Taxonomy" id="10228"/>
    <lineage>
        <taxon>Eukaryota</taxon>
        <taxon>Metazoa</taxon>
        <taxon>Placozoa</taxon>
        <taxon>Uniplacotomia</taxon>
        <taxon>Trichoplacea</taxon>
        <taxon>Trichoplacidae</taxon>
        <taxon>Trichoplax</taxon>
    </lineage>
</organism>
<dbReference type="InParanoid" id="B3S1X2"/>
<evidence type="ECO:0000259" key="11">
    <source>
        <dbReference type="PROSITE" id="PS51998"/>
    </source>
</evidence>
<dbReference type="InterPro" id="IPR000387">
    <property type="entry name" value="Tyr_Pase_dom"/>
</dbReference>
<evidence type="ECO:0000256" key="2">
    <source>
        <dbReference type="ARBA" id="ARBA00009580"/>
    </source>
</evidence>
<evidence type="ECO:0000259" key="10">
    <source>
        <dbReference type="PROSITE" id="PS50056"/>
    </source>
</evidence>
<dbReference type="InterPro" id="IPR043588">
    <property type="entry name" value="SSH-N"/>
</dbReference>
<dbReference type="EMBL" id="DS985247">
    <property type="protein sequence ID" value="EDV23266.1"/>
    <property type="molecule type" value="Genomic_DNA"/>
</dbReference>
<keyword evidence="7" id="KW-0206">Cytoskeleton</keyword>
<sequence length="380" mass="43367">AGDIQHHLRVISETVRPKDSITLAVKLECLLSTRTRYLTVVSITDIDNTEENALLGFDWDETSDEATLGMVLPVYADTSIVLDGDGGFVVTSDYRKHTFKPVSVQSMWSALQTLNKNVENARYNNFFAEGTSHTWINHYVKEINSSPKAIIEWNALDIESKTNFDAKIDSELDQSKLAATRNLIKVNLRDIMAHVDIEEITSKQIRSLLEERIQMKLTEFKEFIDECMIVILRQMDSASEILPYLYLGSEWNAANIDELKNKGIKYILNITCEVDNFFPNQFSYMNISRVVDKETTDLITNWDKTYKFIKGARNNSSKVLVHCKMGVSRSASTVIAYVMKEYKWPLETALQHVKSCRNCINPNPGFYNQLITYEGLIKAG</sequence>
<dbReference type="InterPro" id="IPR016130">
    <property type="entry name" value="Tyr_Pase_AS"/>
</dbReference>
<dbReference type="PANTHER" id="PTHR45864:SF2">
    <property type="entry name" value="PROTEIN PHOSPHATASE SLINGSHOT"/>
    <property type="match status" value="1"/>
</dbReference>
<dbReference type="InterPro" id="IPR043587">
    <property type="entry name" value="Phosphatase_SSH-like"/>
</dbReference>
<dbReference type="GO" id="GO:0004722">
    <property type="term" value="F:protein serine/threonine phosphatase activity"/>
    <property type="evidence" value="ECO:0007669"/>
    <property type="project" value="UniProtKB-EC"/>
</dbReference>
<comment type="subcellular location">
    <subcellularLocation>
        <location evidence="1">Cytoplasm</location>
        <location evidence="1">Cytoskeleton</location>
    </subcellularLocation>
</comment>
<dbReference type="HOGENOM" id="CLU_006650_3_0_1"/>
<dbReference type="PANTHER" id="PTHR45864">
    <property type="entry name" value="SLINGSHOT PROTEIN PHOSPHATASE HOMOLOG"/>
    <property type="match status" value="1"/>
</dbReference>
<dbReference type="GO" id="GO:0003779">
    <property type="term" value="F:actin binding"/>
    <property type="evidence" value="ECO:0007669"/>
    <property type="project" value="InterPro"/>
</dbReference>
<comment type="similarity">
    <text evidence="2">Belongs to the protein-tyrosine phosphatase family.</text>
</comment>
<evidence type="ECO:0000256" key="7">
    <source>
        <dbReference type="ARBA" id="ARBA00023212"/>
    </source>
</evidence>
<dbReference type="InterPro" id="IPR020422">
    <property type="entry name" value="TYR_PHOSPHATASE_DUAL_dom"/>
</dbReference>
<evidence type="ECO:0000256" key="8">
    <source>
        <dbReference type="ARBA" id="ARBA00048336"/>
    </source>
</evidence>
<evidence type="ECO:0000256" key="3">
    <source>
        <dbReference type="ARBA" id="ARBA00013081"/>
    </source>
</evidence>
<gene>
    <name evidence="12" type="ORF">TRIADDRAFT_28064</name>
</gene>
<dbReference type="KEGG" id="tad:TRIADDRAFT_28064"/>
<dbReference type="Pfam" id="PF08766">
    <property type="entry name" value="DEK_C"/>
    <property type="match status" value="1"/>
</dbReference>